<dbReference type="EMBL" id="BJNV01000040">
    <property type="protein sequence ID" value="GEC96295.1"/>
    <property type="molecule type" value="Genomic_DNA"/>
</dbReference>
<dbReference type="Proteomes" id="UP000318422">
    <property type="component" value="Unassembled WGS sequence"/>
</dbReference>
<organism evidence="2 3">
    <name type="scientific">Zoogloea ramigera</name>
    <dbReference type="NCBI Taxonomy" id="350"/>
    <lineage>
        <taxon>Bacteria</taxon>
        <taxon>Pseudomonadati</taxon>
        <taxon>Pseudomonadota</taxon>
        <taxon>Betaproteobacteria</taxon>
        <taxon>Rhodocyclales</taxon>
        <taxon>Zoogloeaceae</taxon>
        <taxon>Zoogloea</taxon>
    </lineage>
</organism>
<keyword evidence="3" id="KW-1185">Reference proteome</keyword>
<dbReference type="AlphaFoldDB" id="A0A4Y4CTL1"/>
<proteinExistence type="predicted"/>
<evidence type="ECO:0000313" key="2">
    <source>
        <dbReference type="EMBL" id="GEC96295.1"/>
    </source>
</evidence>
<gene>
    <name evidence="2" type="ORF">ZRA01_23680</name>
</gene>
<sequence length="101" mass="11147">MTAFRNLKNRMSKRFRTFADAHPEGDSATRPLARLRGRLALSLRLAGMSLPRCREKAPGRPKLSRGPLGGQERRIAASPGVELFAPDTRPDAPASASNYRF</sequence>
<feature type="region of interest" description="Disordered" evidence="1">
    <location>
        <begin position="53"/>
        <end position="101"/>
    </location>
</feature>
<comment type="caution">
    <text evidence="2">The sequence shown here is derived from an EMBL/GenBank/DDBJ whole genome shotgun (WGS) entry which is preliminary data.</text>
</comment>
<evidence type="ECO:0000313" key="3">
    <source>
        <dbReference type="Proteomes" id="UP000318422"/>
    </source>
</evidence>
<reference evidence="2 3" key="1">
    <citation type="submission" date="2019-06" db="EMBL/GenBank/DDBJ databases">
        <title>Whole genome shotgun sequence of Zoogloea ramigera NBRC 15342.</title>
        <authorList>
            <person name="Hosoyama A."/>
            <person name="Uohara A."/>
            <person name="Ohji S."/>
            <person name="Ichikawa N."/>
        </authorList>
    </citation>
    <scope>NUCLEOTIDE SEQUENCE [LARGE SCALE GENOMIC DNA]</scope>
    <source>
        <strain evidence="2 3">NBRC 15342</strain>
    </source>
</reference>
<accession>A0A4Y4CTL1</accession>
<evidence type="ECO:0000256" key="1">
    <source>
        <dbReference type="SAM" id="MobiDB-lite"/>
    </source>
</evidence>
<protein>
    <submittedName>
        <fullName evidence="2">Uncharacterized protein</fullName>
    </submittedName>
</protein>
<name>A0A4Y4CTL1_ZOORA</name>